<evidence type="ECO:0000256" key="2">
    <source>
        <dbReference type="ARBA" id="ARBA00012438"/>
    </source>
</evidence>
<evidence type="ECO:0000256" key="1">
    <source>
        <dbReference type="ARBA" id="ARBA00000085"/>
    </source>
</evidence>
<name>A0A0F9QBY8_9ZZZZ</name>
<evidence type="ECO:0000256" key="5">
    <source>
        <dbReference type="ARBA" id="ARBA00022777"/>
    </source>
</evidence>
<dbReference type="NCBIfam" id="TIGR00229">
    <property type="entry name" value="sensory_box"/>
    <property type="match status" value="2"/>
</dbReference>
<dbReference type="CDD" id="cd00130">
    <property type="entry name" value="PAS"/>
    <property type="match status" value="2"/>
</dbReference>
<dbReference type="AlphaFoldDB" id="A0A0F9QBY8"/>
<dbReference type="Gene3D" id="3.30.450.20">
    <property type="entry name" value="PAS domain"/>
    <property type="match status" value="2"/>
</dbReference>
<dbReference type="SMART" id="SM00086">
    <property type="entry name" value="PAC"/>
    <property type="match status" value="2"/>
</dbReference>
<evidence type="ECO:0000313" key="9">
    <source>
        <dbReference type="EMBL" id="KKN02798.1"/>
    </source>
</evidence>
<dbReference type="Gene3D" id="3.30.565.10">
    <property type="entry name" value="Histidine kinase-like ATPase, C-terminal domain"/>
    <property type="match status" value="1"/>
</dbReference>
<dbReference type="PROSITE" id="PS50113">
    <property type="entry name" value="PAC"/>
    <property type="match status" value="2"/>
</dbReference>
<organism evidence="9">
    <name type="scientific">marine sediment metagenome</name>
    <dbReference type="NCBI Taxonomy" id="412755"/>
    <lineage>
        <taxon>unclassified sequences</taxon>
        <taxon>metagenomes</taxon>
        <taxon>ecological metagenomes</taxon>
    </lineage>
</organism>
<dbReference type="EMBL" id="LAZR01005106">
    <property type="protein sequence ID" value="KKN02798.1"/>
    <property type="molecule type" value="Genomic_DNA"/>
</dbReference>
<evidence type="ECO:0000259" key="7">
    <source>
        <dbReference type="PROSITE" id="PS50112"/>
    </source>
</evidence>
<dbReference type="PANTHER" id="PTHR43304">
    <property type="entry name" value="PHYTOCHROME-LIKE PROTEIN CPH1"/>
    <property type="match status" value="1"/>
</dbReference>
<dbReference type="InterPro" id="IPR000700">
    <property type="entry name" value="PAS-assoc_C"/>
</dbReference>
<proteinExistence type="predicted"/>
<dbReference type="InterPro" id="IPR013655">
    <property type="entry name" value="PAS_fold_3"/>
</dbReference>
<feature type="domain" description="PAC" evidence="8">
    <location>
        <begin position="144"/>
        <end position="196"/>
    </location>
</feature>
<comment type="caution">
    <text evidence="9">The sequence shown here is derived from an EMBL/GenBank/DDBJ whole genome shotgun (WGS) entry which is preliminary data.</text>
</comment>
<evidence type="ECO:0000259" key="6">
    <source>
        <dbReference type="PROSITE" id="PS50109"/>
    </source>
</evidence>
<accession>A0A0F9QBY8</accession>
<dbReference type="SUPFAM" id="SSF55874">
    <property type="entry name" value="ATPase domain of HSP90 chaperone/DNA topoisomerase II/histidine kinase"/>
    <property type="match status" value="1"/>
</dbReference>
<evidence type="ECO:0000259" key="8">
    <source>
        <dbReference type="PROSITE" id="PS50113"/>
    </source>
</evidence>
<keyword evidence="3" id="KW-0597">Phosphoprotein</keyword>
<dbReference type="Pfam" id="PF08447">
    <property type="entry name" value="PAS_3"/>
    <property type="match status" value="2"/>
</dbReference>
<feature type="domain" description="Histidine kinase" evidence="6">
    <location>
        <begin position="475"/>
        <end position="636"/>
    </location>
</feature>
<keyword evidence="4" id="KW-0808">Transferase</keyword>
<comment type="catalytic activity">
    <reaction evidence="1">
        <text>ATP + protein L-histidine = ADP + protein N-phospho-L-histidine.</text>
        <dbReference type="EC" id="2.7.13.3"/>
    </reaction>
</comment>
<feature type="domain" description="PAS" evidence="7">
    <location>
        <begin position="70"/>
        <end position="141"/>
    </location>
</feature>
<keyword evidence="5" id="KW-0418">Kinase</keyword>
<dbReference type="SUPFAM" id="SSF55785">
    <property type="entry name" value="PYP-like sensor domain (PAS domain)"/>
    <property type="match status" value="2"/>
</dbReference>
<dbReference type="PANTHER" id="PTHR43304:SF1">
    <property type="entry name" value="PAC DOMAIN-CONTAINING PROTEIN"/>
    <property type="match status" value="1"/>
</dbReference>
<protein>
    <recommendedName>
        <fullName evidence="2">histidine kinase</fullName>
        <ecNumber evidence="2">2.7.13.3</ecNumber>
    </recommendedName>
</protein>
<dbReference type="SMART" id="SM00091">
    <property type="entry name" value="PAS"/>
    <property type="match status" value="2"/>
</dbReference>
<dbReference type="PROSITE" id="PS50109">
    <property type="entry name" value="HIS_KIN"/>
    <property type="match status" value="1"/>
</dbReference>
<reference evidence="9" key="1">
    <citation type="journal article" date="2015" name="Nature">
        <title>Complex archaea that bridge the gap between prokaryotes and eukaryotes.</title>
        <authorList>
            <person name="Spang A."/>
            <person name="Saw J.H."/>
            <person name="Jorgensen S.L."/>
            <person name="Zaremba-Niedzwiedzka K."/>
            <person name="Martijn J."/>
            <person name="Lind A.E."/>
            <person name="van Eijk R."/>
            <person name="Schleper C."/>
            <person name="Guy L."/>
            <person name="Ettema T.J."/>
        </authorList>
    </citation>
    <scope>NUCLEOTIDE SEQUENCE</scope>
</reference>
<dbReference type="EC" id="2.7.13.3" evidence="2"/>
<dbReference type="PROSITE" id="PS50112">
    <property type="entry name" value="PAS"/>
    <property type="match status" value="2"/>
</dbReference>
<dbReference type="InterPro" id="IPR052162">
    <property type="entry name" value="Sensor_kinase/Photoreceptor"/>
</dbReference>
<dbReference type="InterPro" id="IPR005467">
    <property type="entry name" value="His_kinase_dom"/>
</dbReference>
<dbReference type="InterPro" id="IPR035965">
    <property type="entry name" value="PAS-like_dom_sf"/>
</dbReference>
<evidence type="ECO:0000256" key="3">
    <source>
        <dbReference type="ARBA" id="ARBA00022553"/>
    </source>
</evidence>
<dbReference type="InterPro" id="IPR000014">
    <property type="entry name" value="PAS"/>
</dbReference>
<feature type="domain" description="PAS" evidence="7">
    <location>
        <begin position="350"/>
        <end position="403"/>
    </location>
</feature>
<dbReference type="GO" id="GO:0004673">
    <property type="term" value="F:protein histidine kinase activity"/>
    <property type="evidence" value="ECO:0007669"/>
    <property type="project" value="UniProtKB-EC"/>
</dbReference>
<evidence type="ECO:0000256" key="4">
    <source>
        <dbReference type="ARBA" id="ARBA00022679"/>
    </source>
</evidence>
<feature type="domain" description="PAC" evidence="8">
    <location>
        <begin position="407"/>
        <end position="457"/>
    </location>
</feature>
<sequence length="636" mass="74705">MGICTKYLLKKDLIVIVNEDLLNESEKKFKSLSQELIQDMTPKKEEEQEIKEYEISITERRKMEENLGMNEDLFRDFFDNAAIGFHIFGPDRIITGMNKYELNLLGYSLEEIVDKKTWSDLIIPENRHQFEKHWNEILDKKPVKNLEYTLIHKDGHFIDVLLNASPRFDERGNLINTRGSVIDITRRRKMEQALRISEYDLRECVKELNCLFGISQLVEKSEGSFEEIIRGTLELIPSAWQFPEKTCARISLHEQEFKTKNFKETSWKQKANIKRRDEIIGTIEVYYLKDKLIFDEGSFLKEKRNLINAFAEILGRYFERKMAEQKSKESEQKFRNFTSQSLMGIGVVQDGLIKYANETLAEIIGYSTKEMMNWSENEFKKLFHPESVEFAMEQAKKKQLGEEDVVRNYQLRIITKTGDVKWIENYSQSTLYEGKFADLVSWIDITDRREAEEKLLESEARYHDAFDRTTFYKDLLTHDMNNILQVIMLTLEISSLDENISKELKESLKSIKNQVLRGSKLVSNVHKLSQLEESQKALQNIDIYNTLEASLNFLKNSFKMKKINLKVDTPRKNYLVKANNILRDIFENILINAVIYNENSTVEILIRFSTEQKEGINYIKVEFMDNGRGIPDAIKK</sequence>
<gene>
    <name evidence="9" type="ORF">LCGC14_1114160</name>
</gene>
<dbReference type="InterPro" id="IPR036890">
    <property type="entry name" value="HATPase_C_sf"/>
</dbReference>
<dbReference type="InterPro" id="IPR001610">
    <property type="entry name" value="PAC"/>
</dbReference>